<dbReference type="InterPro" id="IPR028082">
    <property type="entry name" value="Peripla_BP_I"/>
</dbReference>
<accession>L1KUY6</accession>
<evidence type="ECO:0000256" key="1">
    <source>
        <dbReference type="ARBA" id="ARBA00023015"/>
    </source>
</evidence>
<dbReference type="Gene3D" id="3.40.50.2300">
    <property type="match status" value="2"/>
</dbReference>
<dbReference type="AlphaFoldDB" id="L1KUY6"/>
<sequence>MGHPYTIREIARQAGLSQATVDRVLNGRGGVRESTAREVHQAVKDLDRQRTQVRIGGRTFMVDIVMQSPDRFSTAVREALEAELPSLHPAVVRSRFHFRETGSASEMVRVLDRIGRRGSQGVILKAPDVPEVTAAVERLVAAGIPVVTFVTDLPSSPRGAYVGIDNRAAGTTAAYLIRQWLGDRPDAVLVTISRSFYRNEEEREMGFRAAMRAAEPGRALVEVTDSDGLDTTQRELVLDALKREPGIGAVYSIGGGNTATLDAFAELGREPHVFVAHDLDHDNTRLLRERRLSAVLHHDLRQDMRRACQTIMRAHHALPDEGPFLPSAIQVVTPFNMPPGVGTGSVPGAGPV</sequence>
<evidence type="ECO:0000313" key="5">
    <source>
        <dbReference type="EMBL" id="EKX64631.1"/>
    </source>
</evidence>
<name>L1KUY6_9ACTN</name>
<keyword evidence="2" id="KW-0238">DNA-binding</keyword>
<dbReference type="SUPFAM" id="SSF47413">
    <property type="entry name" value="lambda repressor-like DNA-binding domains"/>
    <property type="match status" value="1"/>
</dbReference>
<dbReference type="PATRIC" id="fig|698759.3.peg.4714"/>
<dbReference type="Pfam" id="PF13407">
    <property type="entry name" value="Peripla_BP_4"/>
    <property type="match status" value="1"/>
</dbReference>
<dbReference type="InterPro" id="IPR000843">
    <property type="entry name" value="HTH_LacI"/>
</dbReference>
<dbReference type="EMBL" id="AEJC01000360">
    <property type="protein sequence ID" value="EKX64631.1"/>
    <property type="molecule type" value="Genomic_DNA"/>
</dbReference>
<dbReference type="PANTHER" id="PTHR30146">
    <property type="entry name" value="LACI-RELATED TRANSCRIPTIONAL REPRESSOR"/>
    <property type="match status" value="1"/>
</dbReference>
<evidence type="ECO:0000256" key="3">
    <source>
        <dbReference type="ARBA" id="ARBA00023163"/>
    </source>
</evidence>
<dbReference type="GO" id="GO:0000976">
    <property type="term" value="F:transcription cis-regulatory region binding"/>
    <property type="evidence" value="ECO:0007669"/>
    <property type="project" value="TreeGrafter"/>
</dbReference>
<gene>
    <name evidence="5" type="ORF">STRIP9103_08358</name>
</gene>
<evidence type="ECO:0000256" key="2">
    <source>
        <dbReference type="ARBA" id="ARBA00023125"/>
    </source>
</evidence>
<dbReference type="PANTHER" id="PTHR30146:SF152">
    <property type="entry name" value="TRANSCRIPTIONAL REGULATORY PROTEIN"/>
    <property type="match status" value="1"/>
</dbReference>
<dbReference type="InterPro" id="IPR025997">
    <property type="entry name" value="SBP_2_dom"/>
</dbReference>
<proteinExistence type="predicted"/>
<dbReference type="Proteomes" id="UP000010411">
    <property type="component" value="Unassembled WGS sequence"/>
</dbReference>
<dbReference type="SUPFAM" id="SSF53822">
    <property type="entry name" value="Periplasmic binding protein-like I"/>
    <property type="match status" value="1"/>
</dbReference>
<dbReference type="InterPro" id="IPR010982">
    <property type="entry name" value="Lambda_DNA-bd_dom_sf"/>
</dbReference>
<protein>
    <submittedName>
        <fullName evidence="5">Transcriptional regulator, LacI family</fullName>
    </submittedName>
</protein>
<comment type="caution">
    <text evidence="5">The sequence shown here is derived from an EMBL/GenBank/DDBJ whole genome shotgun (WGS) entry which is preliminary data.</text>
</comment>
<dbReference type="PROSITE" id="PS50932">
    <property type="entry name" value="HTH_LACI_2"/>
    <property type="match status" value="1"/>
</dbReference>
<keyword evidence="3" id="KW-0804">Transcription</keyword>
<dbReference type="GO" id="GO:0003700">
    <property type="term" value="F:DNA-binding transcription factor activity"/>
    <property type="evidence" value="ECO:0007669"/>
    <property type="project" value="TreeGrafter"/>
</dbReference>
<keyword evidence="1" id="KW-0805">Transcription regulation</keyword>
<reference evidence="5 6" key="1">
    <citation type="submission" date="2012-11" db="EMBL/GenBank/DDBJ databases">
        <authorList>
            <person name="Huguet-Tapia J.C."/>
            <person name="Durkin A.S."/>
            <person name="Pettis G.S."/>
            <person name="Badger J.H."/>
        </authorList>
    </citation>
    <scope>NUCLEOTIDE SEQUENCE [LARGE SCALE GENOMIC DNA]</scope>
    <source>
        <strain evidence="5 6">91-03</strain>
    </source>
</reference>
<dbReference type="OrthoDB" id="9805774at2"/>
<dbReference type="CDD" id="cd01392">
    <property type="entry name" value="HTH_LacI"/>
    <property type="match status" value="1"/>
</dbReference>
<dbReference type="SMART" id="SM00354">
    <property type="entry name" value="HTH_LACI"/>
    <property type="match status" value="1"/>
</dbReference>
<dbReference type="Pfam" id="PF00356">
    <property type="entry name" value="LacI"/>
    <property type="match status" value="1"/>
</dbReference>
<evidence type="ECO:0000313" key="6">
    <source>
        <dbReference type="Proteomes" id="UP000010411"/>
    </source>
</evidence>
<organism evidence="5 6">
    <name type="scientific">Streptomyces ipomoeae 91-03</name>
    <dbReference type="NCBI Taxonomy" id="698759"/>
    <lineage>
        <taxon>Bacteria</taxon>
        <taxon>Bacillati</taxon>
        <taxon>Actinomycetota</taxon>
        <taxon>Actinomycetes</taxon>
        <taxon>Kitasatosporales</taxon>
        <taxon>Streptomycetaceae</taxon>
        <taxon>Streptomyces</taxon>
    </lineage>
</organism>
<feature type="domain" description="HTH lacI-type" evidence="4">
    <location>
        <begin position="5"/>
        <end position="59"/>
    </location>
</feature>
<keyword evidence="6" id="KW-1185">Reference proteome</keyword>
<dbReference type="Gene3D" id="1.10.260.40">
    <property type="entry name" value="lambda repressor-like DNA-binding domains"/>
    <property type="match status" value="1"/>
</dbReference>
<dbReference type="CDD" id="cd06307">
    <property type="entry name" value="PBP1_sugar_binding"/>
    <property type="match status" value="1"/>
</dbReference>
<dbReference type="RefSeq" id="WP_009320047.1">
    <property type="nucleotide sequence ID" value="NZ_AEJC01000360.1"/>
</dbReference>
<evidence type="ECO:0000259" key="4">
    <source>
        <dbReference type="PROSITE" id="PS50932"/>
    </source>
</evidence>